<name>A0A923DWV4_9SPHI</name>
<evidence type="ECO:0000313" key="3">
    <source>
        <dbReference type="EMBL" id="MBB2144278.1"/>
    </source>
</evidence>
<dbReference type="InterPro" id="IPR050138">
    <property type="entry name" value="DHOase/Allantoinase_Hydrolase"/>
</dbReference>
<dbReference type="GO" id="GO:0006221">
    <property type="term" value="P:pyrimidine nucleotide biosynthetic process"/>
    <property type="evidence" value="ECO:0007669"/>
    <property type="project" value="UniProtKB-KW"/>
</dbReference>
<protein>
    <submittedName>
        <fullName evidence="3">Dihydroorotase</fullName>
    </submittedName>
</protein>
<keyword evidence="4" id="KW-1185">Reference proteome</keyword>
<dbReference type="GO" id="GO:0005737">
    <property type="term" value="C:cytoplasm"/>
    <property type="evidence" value="ECO:0007669"/>
    <property type="project" value="TreeGrafter"/>
</dbReference>
<dbReference type="AlphaFoldDB" id="A0A923DWV4"/>
<dbReference type="Gene3D" id="3.20.20.140">
    <property type="entry name" value="Metal-dependent hydrolases"/>
    <property type="match status" value="1"/>
</dbReference>
<sequence length="421" mass="45479">MNLLVKGITLVDPNSEFNQKTCDVRVEQGKITAISKSLTLAKGETLFEGKGAILSPGFFDLNCMIGDPGLETKEDIETGTAAAKAGGFTGIAVLPTTKPVVQSKGEVEYILNRAKNNLVDVHPIGAISRDLEGKELAELFDMKNAGAVAFSDGSKAISDDGFVNRALQYSLGFGGLLMLYPENKSIAGKAQINESKNNVLLGMKGVPALAEEMQISRDIFLATYHDAPIHISNISTAGSVAIIKKAKKDGVKITCDVAAHQLVFTEDLLNDFDSNYKVKPPLRGKNDIKALILGLKDGTIDAISSQHRPHEIEFKDVEFEIAAYGIIALQTVLPLLLQAGLDATTIAEKLAINPRRILNLPIPIVKVGADANFTIYHPTQKWEYNSATNASKSSNSPLLGKILTGKVQLVYNNKQFQVYEQ</sequence>
<evidence type="ECO:0000256" key="1">
    <source>
        <dbReference type="ARBA" id="ARBA00022975"/>
    </source>
</evidence>
<dbReference type="Proteomes" id="UP000601055">
    <property type="component" value="Unassembled WGS sequence"/>
</dbReference>
<comment type="caution">
    <text evidence="3">The sequence shown here is derived from an EMBL/GenBank/DDBJ whole genome shotgun (WGS) entry which is preliminary data.</text>
</comment>
<feature type="domain" description="Dihydroorotase catalytic" evidence="2">
    <location>
        <begin position="52"/>
        <end position="237"/>
    </location>
</feature>
<dbReference type="Pfam" id="PF12890">
    <property type="entry name" value="DHOase"/>
    <property type="match status" value="1"/>
</dbReference>
<proteinExistence type="predicted"/>
<dbReference type="RefSeq" id="WP_182920972.1">
    <property type="nucleotide sequence ID" value="NZ_WNXD01000001.1"/>
</dbReference>
<gene>
    <name evidence="3" type="ORF">GM921_02160</name>
</gene>
<dbReference type="InterPro" id="IPR004722">
    <property type="entry name" value="DHOase"/>
</dbReference>
<dbReference type="InterPro" id="IPR032466">
    <property type="entry name" value="Metal_Hydrolase"/>
</dbReference>
<evidence type="ECO:0000313" key="4">
    <source>
        <dbReference type="Proteomes" id="UP000601055"/>
    </source>
</evidence>
<dbReference type="InterPro" id="IPR011059">
    <property type="entry name" value="Metal-dep_hydrolase_composite"/>
</dbReference>
<dbReference type="GO" id="GO:0004151">
    <property type="term" value="F:dihydroorotase activity"/>
    <property type="evidence" value="ECO:0007669"/>
    <property type="project" value="InterPro"/>
</dbReference>
<dbReference type="CDD" id="cd01317">
    <property type="entry name" value="DHOase_IIa"/>
    <property type="match status" value="1"/>
</dbReference>
<keyword evidence="1" id="KW-0665">Pyrimidine biosynthesis</keyword>
<dbReference type="PANTHER" id="PTHR43668:SF2">
    <property type="entry name" value="ALLANTOINASE"/>
    <property type="match status" value="1"/>
</dbReference>
<dbReference type="EMBL" id="WNXD01000001">
    <property type="protein sequence ID" value="MBB2144278.1"/>
    <property type="molecule type" value="Genomic_DNA"/>
</dbReference>
<reference evidence="3" key="1">
    <citation type="submission" date="2019-11" db="EMBL/GenBank/DDBJ databases">
        <title>Description of Pedobacter sp. LMG 31464T.</title>
        <authorList>
            <person name="Carlier A."/>
            <person name="Qi S."/>
            <person name="Vandamme P."/>
        </authorList>
    </citation>
    <scope>NUCLEOTIDE SEQUENCE</scope>
    <source>
        <strain evidence="3">LMG 31464</strain>
    </source>
</reference>
<dbReference type="SUPFAM" id="SSF51556">
    <property type="entry name" value="Metallo-dependent hydrolases"/>
    <property type="match status" value="1"/>
</dbReference>
<organism evidence="3 4">
    <name type="scientific">Pedobacter planticolens</name>
    <dbReference type="NCBI Taxonomy" id="2679964"/>
    <lineage>
        <taxon>Bacteria</taxon>
        <taxon>Pseudomonadati</taxon>
        <taxon>Bacteroidota</taxon>
        <taxon>Sphingobacteriia</taxon>
        <taxon>Sphingobacteriales</taxon>
        <taxon>Sphingobacteriaceae</taxon>
        <taxon>Pedobacter</taxon>
    </lineage>
</organism>
<dbReference type="SUPFAM" id="SSF51338">
    <property type="entry name" value="Composite domain of metallo-dependent hydrolases"/>
    <property type="match status" value="1"/>
</dbReference>
<evidence type="ECO:0000259" key="2">
    <source>
        <dbReference type="Pfam" id="PF12890"/>
    </source>
</evidence>
<dbReference type="GO" id="GO:0046872">
    <property type="term" value="F:metal ion binding"/>
    <property type="evidence" value="ECO:0007669"/>
    <property type="project" value="InterPro"/>
</dbReference>
<dbReference type="GO" id="GO:0006145">
    <property type="term" value="P:purine nucleobase catabolic process"/>
    <property type="evidence" value="ECO:0007669"/>
    <property type="project" value="TreeGrafter"/>
</dbReference>
<dbReference type="Gene3D" id="2.30.40.10">
    <property type="entry name" value="Urease, subunit C, domain 1"/>
    <property type="match status" value="1"/>
</dbReference>
<dbReference type="InterPro" id="IPR024403">
    <property type="entry name" value="DHOase_cat"/>
</dbReference>
<dbReference type="NCBIfam" id="TIGR00857">
    <property type="entry name" value="pyrC_multi"/>
    <property type="match status" value="1"/>
</dbReference>
<accession>A0A923DWV4</accession>
<dbReference type="PANTHER" id="PTHR43668">
    <property type="entry name" value="ALLANTOINASE"/>
    <property type="match status" value="1"/>
</dbReference>
<dbReference type="GO" id="GO:0004038">
    <property type="term" value="F:allantoinase activity"/>
    <property type="evidence" value="ECO:0007669"/>
    <property type="project" value="TreeGrafter"/>
</dbReference>